<dbReference type="PANTHER" id="PTHR31623:SF28">
    <property type="entry name" value="BAHD ACYLTRANSFERASE"/>
    <property type="match status" value="1"/>
</dbReference>
<evidence type="ECO:0000256" key="1">
    <source>
        <dbReference type="ARBA" id="ARBA00009861"/>
    </source>
</evidence>
<reference evidence="4 5" key="1">
    <citation type="submission" date="2021-02" db="EMBL/GenBank/DDBJ databases">
        <title>Plant Genome Project.</title>
        <authorList>
            <person name="Zhang R.-G."/>
        </authorList>
    </citation>
    <scope>NUCLEOTIDE SEQUENCE [LARGE SCALE GENOMIC DNA]</scope>
    <source>
        <tissue evidence="4">Leaves</tissue>
    </source>
</reference>
<evidence type="ECO:0000313" key="5">
    <source>
        <dbReference type="Proteomes" id="UP000827721"/>
    </source>
</evidence>
<name>A0ABQ8IFM7_9ROSI</name>
<gene>
    <name evidence="4" type="ORF">JRO89_XS02G0089500</name>
</gene>
<dbReference type="EMBL" id="JAFEMO010000002">
    <property type="protein sequence ID" value="KAH7575351.1"/>
    <property type="molecule type" value="Genomic_DNA"/>
</dbReference>
<dbReference type="PANTHER" id="PTHR31623">
    <property type="entry name" value="F21J9.9"/>
    <property type="match status" value="1"/>
</dbReference>
<evidence type="ECO:0000256" key="2">
    <source>
        <dbReference type="ARBA" id="ARBA00022679"/>
    </source>
</evidence>
<evidence type="ECO:0000313" key="4">
    <source>
        <dbReference type="EMBL" id="KAH7575351.1"/>
    </source>
</evidence>
<dbReference type="Proteomes" id="UP000827721">
    <property type="component" value="Unassembled WGS sequence"/>
</dbReference>
<evidence type="ECO:0000256" key="3">
    <source>
        <dbReference type="ARBA" id="ARBA00023315"/>
    </source>
</evidence>
<protein>
    <submittedName>
        <fullName evidence="4">Uncharacterized protein</fullName>
    </submittedName>
</protein>
<proteinExistence type="inferred from homology"/>
<keyword evidence="5" id="KW-1185">Reference proteome</keyword>
<dbReference type="Pfam" id="PF02458">
    <property type="entry name" value="Transferase"/>
    <property type="match status" value="1"/>
</dbReference>
<organism evidence="4 5">
    <name type="scientific">Xanthoceras sorbifolium</name>
    <dbReference type="NCBI Taxonomy" id="99658"/>
    <lineage>
        <taxon>Eukaryota</taxon>
        <taxon>Viridiplantae</taxon>
        <taxon>Streptophyta</taxon>
        <taxon>Embryophyta</taxon>
        <taxon>Tracheophyta</taxon>
        <taxon>Spermatophyta</taxon>
        <taxon>Magnoliopsida</taxon>
        <taxon>eudicotyledons</taxon>
        <taxon>Gunneridae</taxon>
        <taxon>Pentapetalae</taxon>
        <taxon>rosids</taxon>
        <taxon>malvids</taxon>
        <taxon>Sapindales</taxon>
        <taxon>Sapindaceae</taxon>
        <taxon>Xanthoceroideae</taxon>
        <taxon>Xanthoceras</taxon>
    </lineage>
</organism>
<keyword evidence="2" id="KW-0808">Transferase</keyword>
<keyword evidence="3" id="KW-0012">Acyltransferase</keyword>
<sequence length="429" mass="47999">MEIRIISREIIKPSSPTPNHLRSHKLSPMDLFVRESYFSFVLYYSGACKNAINNSSDHLKKSLSKTLTYYYPFAGRVKDGVSVDCDDYGATFVEAKVAGDMSELLKQPEMELLGQLRPYNPEEMLRAQVNLAVQANYFDCGGVAISFYFRHVIADGPAAANFIKNWGKVACGADDIKDVVFDFTSSSFPPQISSFKITPQAIDNLSKEPVSKRFVFDGSKIAALREKIGNQATRFEAVTALIWGAMMASSKEERDHESNNRTQFAIIFAINLRKKMNPPLPEQCMGSVCTLGMTYWPTQETFNYNKLAGKVHGLIGIVDDYVRKGFENGWLNLIMDYSGIDPKSSETRTISVSSFLRHPFYEADFGWGKPIWVSISSELLKDTFNLLDTSDGKGVEAWVGLSKEHMAKFEQDPGILAYASSIPTVYKSL</sequence>
<comment type="caution">
    <text evidence="4">The sequence shown here is derived from an EMBL/GenBank/DDBJ whole genome shotgun (WGS) entry which is preliminary data.</text>
</comment>
<accession>A0ABQ8IFM7</accession>
<dbReference type="Gene3D" id="3.30.559.10">
    <property type="entry name" value="Chloramphenicol acetyltransferase-like domain"/>
    <property type="match status" value="2"/>
</dbReference>
<comment type="similarity">
    <text evidence="1">Belongs to the plant acyltransferase family.</text>
</comment>
<dbReference type="InterPro" id="IPR023213">
    <property type="entry name" value="CAT-like_dom_sf"/>
</dbReference>